<dbReference type="CDD" id="cd06261">
    <property type="entry name" value="TM_PBP2"/>
    <property type="match status" value="1"/>
</dbReference>
<gene>
    <name evidence="9" type="ORF">G4Y79_16485</name>
</gene>
<feature type="transmembrane region" description="Helical" evidence="7">
    <location>
        <begin position="293"/>
        <end position="315"/>
    </location>
</feature>
<evidence type="ECO:0000256" key="7">
    <source>
        <dbReference type="RuleBase" id="RU363032"/>
    </source>
</evidence>
<dbReference type="EMBL" id="CP062983">
    <property type="protein sequence ID" value="QPC81293.1"/>
    <property type="molecule type" value="Genomic_DNA"/>
</dbReference>
<evidence type="ECO:0000256" key="4">
    <source>
        <dbReference type="ARBA" id="ARBA00022692"/>
    </source>
</evidence>
<dbReference type="SUPFAM" id="SSF161098">
    <property type="entry name" value="MetI-like"/>
    <property type="match status" value="1"/>
</dbReference>
<dbReference type="Pfam" id="PF00528">
    <property type="entry name" value="BPD_transp_1"/>
    <property type="match status" value="1"/>
</dbReference>
<protein>
    <submittedName>
        <fullName evidence="9">Sugar ABC transporter permease</fullName>
    </submittedName>
</protein>
<dbReference type="AlphaFoldDB" id="A0A7S8E6N6"/>
<evidence type="ECO:0000256" key="3">
    <source>
        <dbReference type="ARBA" id="ARBA00022475"/>
    </source>
</evidence>
<comment type="subcellular location">
    <subcellularLocation>
        <location evidence="1 7">Cell membrane</location>
        <topology evidence="1 7">Multi-pass membrane protein</topology>
    </subcellularLocation>
</comment>
<feature type="transmembrane region" description="Helical" evidence="7">
    <location>
        <begin position="99"/>
        <end position="121"/>
    </location>
</feature>
<organism evidence="9 10">
    <name type="scientific">Phototrophicus methaneseepsis</name>
    <dbReference type="NCBI Taxonomy" id="2710758"/>
    <lineage>
        <taxon>Bacteria</taxon>
        <taxon>Bacillati</taxon>
        <taxon>Chloroflexota</taxon>
        <taxon>Candidatus Thermofontia</taxon>
        <taxon>Phototrophicales</taxon>
        <taxon>Phototrophicaceae</taxon>
        <taxon>Phototrophicus</taxon>
    </lineage>
</organism>
<dbReference type="Proteomes" id="UP000594468">
    <property type="component" value="Chromosome"/>
</dbReference>
<feature type="transmembrane region" description="Helical" evidence="7">
    <location>
        <begin position="34"/>
        <end position="60"/>
    </location>
</feature>
<evidence type="ECO:0000256" key="1">
    <source>
        <dbReference type="ARBA" id="ARBA00004651"/>
    </source>
</evidence>
<keyword evidence="6 7" id="KW-0472">Membrane</keyword>
<feature type="domain" description="ABC transmembrane type-1" evidence="8">
    <location>
        <begin position="95"/>
        <end position="314"/>
    </location>
</feature>
<dbReference type="PROSITE" id="PS50928">
    <property type="entry name" value="ABC_TM1"/>
    <property type="match status" value="1"/>
</dbReference>
<keyword evidence="5 7" id="KW-1133">Transmembrane helix</keyword>
<feature type="transmembrane region" description="Helical" evidence="7">
    <location>
        <begin position="186"/>
        <end position="208"/>
    </location>
</feature>
<evidence type="ECO:0000313" key="10">
    <source>
        <dbReference type="Proteomes" id="UP000594468"/>
    </source>
</evidence>
<sequence length="332" mass="37895">MEFISEFNNLRGGRRQGLRDSLRLSPMRWQEARWGLFFISPWLIGFAIFYLVPMIASLVFSTYNFTLSAPDEARFVGLQNWQRMLFEDPKTWESLFVTFRFALISLPVGMVTAFLLAVLLNSKNLIGRNIFRTLFYAPTMVPLIAAILIWSAVLNPQTGWINRVVEFFGVQAVGVNGLRWLDDPSLIYIAYTFIGLYGIGNAILINLASLQGVPTELYEAAEIDGANWLRRLWTITIPMVTPVIFYNLILSVVGLLQYFIVPWVLNGGSGYPEGMTNFYMIYFYKQAFTFQNMGYGAALAWLMFIVALVITLFLFATGRYWVYYSGDTGNDD</sequence>
<comment type="similarity">
    <text evidence="7">Belongs to the binding-protein-dependent transport system permease family.</text>
</comment>
<dbReference type="InterPro" id="IPR051393">
    <property type="entry name" value="ABC_transporter_permease"/>
</dbReference>
<evidence type="ECO:0000313" key="9">
    <source>
        <dbReference type="EMBL" id="QPC81293.1"/>
    </source>
</evidence>
<evidence type="ECO:0000256" key="5">
    <source>
        <dbReference type="ARBA" id="ARBA00022989"/>
    </source>
</evidence>
<dbReference type="Gene3D" id="1.10.3720.10">
    <property type="entry name" value="MetI-like"/>
    <property type="match status" value="1"/>
</dbReference>
<keyword evidence="10" id="KW-1185">Reference proteome</keyword>
<dbReference type="PANTHER" id="PTHR30193:SF1">
    <property type="entry name" value="ABC TRANSPORTER PERMEASE PROTEIN YESP-RELATED"/>
    <property type="match status" value="1"/>
</dbReference>
<keyword evidence="3" id="KW-1003">Cell membrane</keyword>
<name>A0A7S8E6N6_9CHLR</name>
<dbReference type="InterPro" id="IPR035906">
    <property type="entry name" value="MetI-like_sf"/>
</dbReference>
<dbReference type="GO" id="GO:0005886">
    <property type="term" value="C:plasma membrane"/>
    <property type="evidence" value="ECO:0007669"/>
    <property type="project" value="UniProtKB-SubCell"/>
</dbReference>
<proteinExistence type="inferred from homology"/>
<dbReference type="PANTHER" id="PTHR30193">
    <property type="entry name" value="ABC TRANSPORTER PERMEASE PROTEIN"/>
    <property type="match status" value="1"/>
</dbReference>
<accession>A0A7S8E6N6</accession>
<feature type="transmembrane region" description="Helical" evidence="7">
    <location>
        <begin position="243"/>
        <end position="265"/>
    </location>
</feature>
<dbReference type="KEGG" id="pmet:G4Y79_16485"/>
<evidence type="ECO:0000256" key="6">
    <source>
        <dbReference type="ARBA" id="ARBA00023136"/>
    </source>
</evidence>
<evidence type="ECO:0000256" key="2">
    <source>
        <dbReference type="ARBA" id="ARBA00022448"/>
    </source>
</evidence>
<keyword evidence="2 7" id="KW-0813">Transport</keyword>
<keyword evidence="4 7" id="KW-0812">Transmembrane</keyword>
<dbReference type="InterPro" id="IPR000515">
    <property type="entry name" value="MetI-like"/>
</dbReference>
<evidence type="ECO:0000259" key="8">
    <source>
        <dbReference type="PROSITE" id="PS50928"/>
    </source>
</evidence>
<feature type="transmembrane region" description="Helical" evidence="7">
    <location>
        <begin position="133"/>
        <end position="153"/>
    </location>
</feature>
<dbReference type="GO" id="GO:0055085">
    <property type="term" value="P:transmembrane transport"/>
    <property type="evidence" value="ECO:0007669"/>
    <property type="project" value="InterPro"/>
</dbReference>
<reference evidence="9 10" key="1">
    <citation type="submission" date="2020-02" db="EMBL/GenBank/DDBJ databases">
        <authorList>
            <person name="Zheng R.K."/>
            <person name="Sun C.M."/>
        </authorList>
    </citation>
    <scope>NUCLEOTIDE SEQUENCE [LARGE SCALE GENOMIC DNA]</scope>
    <source>
        <strain evidence="10">rifampicinis</strain>
    </source>
</reference>